<organism evidence="1 2">
    <name type="scientific">Dioscorea alata</name>
    <name type="common">Purple yam</name>
    <dbReference type="NCBI Taxonomy" id="55571"/>
    <lineage>
        <taxon>Eukaryota</taxon>
        <taxon>Viridiplantae</taxon>
        <taxon>Streptophyta</taxon>
        <taxon>Embryophyta</taxon>
        <taxon>Tracheophyta</taxon>
        <taxon>Spermatophyta</taxon>
        <taxon>Magnoliopsida</taxon>
        <taxon>Liliopsida</taxon>
        <taxon>Dioscoreales</taxon>
        <taxon>Dioscoreaceae</taxon>
        <taxon>Dioscorea</taxon>
    </lineage>
</organism>
<keyword evidence="1" id="KW-0378">Hydrolase</keyword>
<name>A0ACB7TZG1_DIOAL</name>
<proteinExistence type="predicted"/>
<protein>
    <submittedName>
        <fullName evidence="1">P-loop containing nucleoside triphosphate hydrolase protein</fullName>
    </submittedName>
</protein>
<dbReference type="Proteomes" id="UP000827976">
    <property type="component" value="Chromosome 19"/>
</dbReference>
<dbReference type="EMBL" id="CM037029">
    <property type="protein sequence ID" value="KAH7653343.1"/>
    <property type="molecule type" value="Genomic_DNA"/>
</dbReference>
<comment type="caution">
    <text evidence="1">The sequence shown here is derived from an EMBL/GenBank/DDBJ whole genome shotgun (WGS) entry which is preliminary data.</text>
</comment>
<reference evidence="2" key="1">
    <citation type="journal article" date="2022" name="Nat. Commun.">
        <title>Chromosome evolution and the genetic basis of agronomically important traits in greater yam.</title>
        <authorList>
            <person name="Bredeson J.V."/>
            <person name="Lyons J.B."/>
            <person name="Oniyinde I.O."/>
            <person name="Okereke N.R."/>
            <person name="Kolade O."/>
            <person name="Nnabue I."/>
            <person name="Nwadili C.O."/>
            <person name="Hribova E."/>
            <person name="Parker M."/>
            <person name="Nwogha J."/>
            <person name="Shu S."/>
            <person name="Carlson J."/>
            <person name="Kariba R."/>
            <person name="Muthemba S."/>
            <person name="Knop K."/>
            <person name="Barton G.J."/>
            <person name="Sherwood A.V."/>
            <person name="Lopez-Montes A."/>
            <person name="Asiedu R."/>
            <person name="Jamnadass R."/>
            <person name="Muchugi A."/>
            <person name="Goodstein D."/>
            <person name="Egesi C.N."/>
            <person name="Featherston J."/>
            <person name="Asfaw A."/>
            <person name="Simpson G.G."/>
            <person name="Dolezel J."/>
            <person name="Hendre P.S."/>
            <person name="Van Deynze A."/>
            <person name="Kumar P.L."/>
            <person name="Obidiegwu J.E."/>
            <person name="Bhattacharjee R."/>
            <person name="Rokhsar D.S."/>
        </authorList>
    </citation>
    <scope>NUCLEOTIDE SEQUENCE [LARGE SCALE GENOMIC DNA]</scope>
    <source>
        <strain evidence="2">cv. TDa95/00328</strain>
    </source>
</reference>
<evidence type="ECO:0000313" key="2">
    <source>
        <dbReference type="Proteomes" id="UP000827976"/>
    </source>
</evidence>
<keyword evidence="2" id="KW-1185">Reference proteome</keyword>
<gene>
    <name evidence="1" type="ORF">IHE45_19G074700</name>
</gene>
<sequence length="1057" mass="119974">MAMILDAFGGLLADKLVKVLEEKAIMILGVKDELQKLQKRMKTTSLYLKNAEERRINDPVVNGWVTDLKDFMYDAYDVIDFCMIEGTKLLEDDDQLADSTCSAVRCSFSFFSCVHSVPFRHEIANRVKSLNDTLDQILNENNKFKFEESASNSFHATRRDCSHQSSPLPELDIVGWNIRDDSQELVNLLVSEDEQKCSVFAITGMGGIGKTTLAQVIFNESKIKEGFMQHSWTFVSRDYSSETDILKGILRNIGKHCEDADATSADLIPMLKDALSGKTFFLVLDDVWKEDVWVDLLRNPVESGAAKIRILVTTRDKNVAEKMGAVHIHNVSKLSVDDGWELLCKKIFRNKDAAEMQRLRDIGMKIVEKCDRLPLAIKTVAGVLNTKHRKEEWEKVLNSNTWTRSGLPEKIQAALYLSYEDLPSEIKPCFLHCALRPPGRMLYRENLVREWIAEGFVEAEANASLEDIAEDYYMELIRRSFLHPDPTYVDHSQCTMHDLLRSLALFLAQDESFFGDPKEVKTTVEVRLRRLSISSKEEIVSLPNDIIQKNCLRTLMLLKAPPQSLETDIIGKLSHLRVLILNVVKVKSVPKNTGDLVLLRLLDLSRTQISELPDSLGNLSNLQFLNLEYCKSLHFLPKSITKLCNLRCLAVDHTPLTHLPKGIGKLKHLNDLRGFLVGNDDDDEVQQEGCSLEELDSLDNLRYLVLNKLERTINCASVLSNKRQLRQLVLNCTSFDNRAHPHSEQEINRIEQVFDELSPPSCLDRLIIRNYFGSRYPKWMSPTSISSSLSELTSLHLISCRSWSQLPPLGQLPQLSFLKIHGASEVVSIGPEFLGSGVQDVNGKPPTAFPKLKHVQIRFMPKWEEWSLFRNDNDESSKLVMTCNLQRLNLHECRKLKALPRGLSQVSIQNLYIGYAHRLNVVKDLPAVTDQLSLTSNHGLLSISNLPALKNLVVSDCPMLNCVEKLDSLQSLHVVDSKSSNLPQWLITFLQERRLVSPGLSRLHLECNVKALKECLKASSGWSVLQHVLHVVAYAEKKSKYLLYTKEPYSYKTNVEE</sequence>
<accession>A0ACB7TZG1</accession>
<evidence type="ECO:0000313" key="1">
    <source>
        <dbReference type="EMBL" id="KAH7653343.1"/>
    </source>
</evidence>